<dbReference type="InterPro" id="IPR006683">
    <property type="entry name" value="Thioestr_dom"/>
</dbReference>
<proteinExistence type="predicted"/>
<evidence type="ECO:0000313" key="3">
    <source>
        <dbReference type="Proteomes" id="UP000077069"/>
    </source>
</evidence>
<dbReference type="CDD" id="cd03440">
    <property type="entry name" value="hot_dog"/>
    <property type="match status" value="1"/>
</dbReference>
<feature type="domain" description="Thioesterase" evidence="1">
    <location>
        <begin position="92"/>
        <end position="195"/>
    </location>
</feature>
<organism evidence="2 3">
    <name type="scientific">Paraphaeosphaeria sporulosa</name>
    <dbReference type="NCBI Taxonomy" id="1460663"/>
    <lineage>
        <taxon>Eukaryota</taxon>
        <taxon>Fungi</taxon>
        <taxon>Dikarya</taxon>
        <taxon>Ascomycota</taxon>
        <taxon>Pezizomycotina</taxon>
        <taxon>Dothideomycetes</taxon>
        <taxon>Pleosporomycetidae</taxon>
        <taxon>Pleosporales</taxon>
        <taxon>Massarineae</taxon>
        <taxon>Didymosphaeriaceae</taxon>
        <taxon>Paraphaeosphaeria</taxon>
    </lineage>
</organism>
<dbReference type="RefSeq" id="XP_018035491.1">
    <property type="nucleotide sequence ID" value="XM_018174517.1"/>
</dbReference>
<evidence type="ECO:0000259" key="1">
    <source>
        <dbReference type="Pfam" id="PF03061"/>
    </source>
</evidence>
<evidence type="ECO:0000313" key="2">
    <source>
        <dbReference type="EMBL" id="OAG05126.1"/>
    </source>
</evidence>
<dbReference type="InParanoid" id="A0A177CCS8"/>
<dbReference type="Proteomes" id="UP000077069">
    <property type="component" value="Unassembled WGS sequence"/>
</dbReference>
<name>A0A177CCS8_9PLEO</name>
<reference evidence="2 3" key="1">
    <citation type="submission" date="2016-05" db="EMBL/GenBank/DDBJ databases">
        <title>Comparative analysis of secretome profiles of manganese(II)-oxidizing ascomycete fungi.</title>
        <authorList>
            <consortium name="DOE Joint Genome Institute"/>
            <person name="Zeiner C.A."/>
            <person name="Purvine S.O."/>
            <person name="Zink E.M."/>
            <person name="Wu S."/>
            <person name="Pasa-Tolic L."/>
            <person name="Chaput D.L."/>
            <person name="Haridas S."/>
            <person name="Grigoriev I.V."/>
            <person name="Santelli C.M."/>
            <person name="Hansel C.M."/>
        </authorList>
    </citation>
    <scope>NUCLEOTIDE SEQUENCE [LARGE SCALE GENOMIC DNA]</scope>
    <source>
        <strain evidence="2 3">AP3s5-JAC2a</strain>
    </source>
</reference>
<dbReference type="PANTHER" id="PTHR47260:SF6">
    <property type="entry name" value="THIOESTERASE DOMAIN-CONTAINING PROTEIN"/>
    <property type="match status" value="1"/>
</dbReference>
<dbReference type="Pfam" id="PF03061">
    <property type="entry name" value="4HBT"/>
    <property type="match status" value="1"/>
</dbReference>
<dbReference type="InterPro" id="IPR052061">
    <property type="entry name" value="PTE-AB_protein"/>
</dbReference>
<dbReference type="InterPro" id="IPR029069">
    <property type="entry name" value="HotDog_dom_sf"/>
</dbReference>
<dbReference type="GeneID" id="28758003"/>
<keyword evidence="3" id="KW-1185">Reference proteome</keyword>
<dbReference type="AlphaFoldDB" id="A0A177CCS8"/>
<dbReference type="OrthoDB" id="506431at2759"/>
<dbReference type="PANTHER" id="PTHR47260">
    <property type="entry name" value="UPF0644 PROTEIN PB2B4.06"/>
    <property type="match status" value="1"/>
</dbReference>
<dbReference type="SUPFAM" id="SSF54637">
    <property type="entry name" value="Thioesterase/thiol ester dehydrase-isomerase"/>
    <property type="match status" value="1"/>
</dbReference>
<dbReference type="Gene3D" id="3.10.129.10">
    <property type="entry name" value="Hotdog Thioesterase"/>
    <property type="match status" value="1"/>
</dbReference>
<dbReference type="EMBL" id="KV441553">
    <property type="protein sequence ID" value="OAG05126.1"/>
    <property type="molecule type" value="Genomic_DNA"/>
</dbReference>
<gene>
    <name evidence="2" type="ORF">CC84DRAFT_1093505</name>
</gene>
<sequence length="213" mass="23679">MSDEFREAFRSVQWATPFLDDPNWHVYPHRRPLQPGATDVAHNNFGSMALRRDDCIQHWLELSQKPAPGSHAVTRSISLFKYGKGLTGYQTICHGGAVMSMMDESLINIVFATQAKAAGLSPHAWVQQADETWGTPMKDGETLLSRMKGAFVVTRLNFNFMKPVPSPGVVGVECTLVEHTGNKMSITGVMKDDHGTPLVKVDSLWTRLGREKL</sequence>
<protein>
    <recommendedName>
        <fullName evidence="1">Thioesterase domain-containing protein</fullName>
    </recommendedName>
</protein>
<accession>A0A177CCS8</accession>